<reference evidence="1 2" key="1">
    <citation type="journal article" date="2019" name="Commun. Biol.">
        <title>The bagworm genome reveals a unique fibroin gene that provides high tensile strength.</title>
        <authorList>
            <person name="Kono N."/>
            <person name="Nakamura H."/>
            <person name="Ohtoshi R."/>
            <person name="Tomita M."/>
            <person name="Numata K."/>
            <person name="Arakawa K."/>
        </authorList>
    </citation>
    <scope>NUCLEOTIDE SEQUENCE [LARGE SCALE GENOMIC DNA]</scope>
</reference>
<proteinExistence type="predicted"/>
<dbReference type="Proteomes" id="UP000299102">
    <property type="component" value="Unassembled WGS sequence"/>
</dbReference>
<protein>
    <recommendedName>
        <fullName evidence="3">Nucleic-acid-binding protein from transposon X-element</fullName>
    </recommendedName>
</protein>
<dbReference type="AlphaFoldDB" id="A0A4C1WPR1"/>
<evidence type="ECO:0000313" key="2">
    <source>
        <dbReference type="Proteomes" id="UP000299102"/>
    </source>
</evidence>
<dbReference type="OrthoDB" id="8123886at2759"/>
<name>A0A4C1WPR1_EUMVA</name>
<comment type="caution">
    <text evidence="1">The sequence shown here is derived from an EMBL/GenBank/DDBJ whole genome shotgun (WGS) entry which is preliminary data.</text>
</comment>
<organism evidence="1 2">
    <name type="scientific">Eumeta variegata</name>
    <name type="common">Bagworm moth</name>
    <name type="synonym">Eumeta japonica</name>
    <dbReference type="NCBI Taxonomy" id="151549"/>
    <lineage>
        <taxon>Eukaryota</taxon>
        <taxon>Metazoa</taxon>
        <taxon>Ecdysozoa</taxon>
        <taxon>Arthropoda</taxon>
        <taxon>Hexapoda</taxon>
        <taxon>Insecta</taxon>
        <taxon>Pterygota</taxon>
        <taxon>Neoptera</taxon>
        <taxon>Endopterygota</taxon>
        <taxon>Lepidoptera</taxon>
        <taxon>Glossata</taxon>
        <taxon>Ditrysia</taxon>
        <taxon>Tineoidea</taxon>
        <taxon>Psychidae</taxon>
        <taxon>Oiketicinae</taxon>
        <taxon>Eumeta</taxon>
    </lineage>
</organism>
<evidence type="ECO:0008006" key="3">
    <source>
        <dbReference type="Google" id="ProtNLM"/>
    </source>
</evidence>
<gene>
    <name evidence="1" type="ORF">EVAR_38465_1</name>
</gene>
<evidence type="ECO:0000313" key="1">
    <source>
        <dbReference type="EMBL" id="GBP52319.1"/>
    </source>
</evidence>
<keyword evidence="2" id="KW-1185">Reference proteome</keyword>
<sequence>MDSKRLKTFLTERGHFDLFQDFVALPATPAAPSVASTSPAKALLFTFFWRTFEKTICQDASVTQKVKPFKAAKSSQPTKRARYIKCLGDHGTAACTHNKDTDRLPACVLCKSSDYTANYLGCPRAPKRKIIPENNKKSPPAVPKARARDFRKYFIRQNEGEPRKDPPKIVSNDTSTEDIKVLLSVITSVIGELARFAKKFKGAVNPVEKIIFLAEHASFVEAFKIIQFNPSK</sequence>
<accession>A0A4C1WPR1</accession>
<dbReference type="EMBL" id="BGZK01000600">
    <property type="protein sequence ID" value="GBP52319.1"/>
    <property type="molecule type" value="Genomic_DNA"/>
</dbReference>